<accession>A0A7T0GZU1</accession>
<dbReference type="EMBL" id="CP061801">
    <property type="protein sequence ID" value="QPJ99841.1"/>
    <property type="molecule type" value="Genomic_DNA"/>
</dbReference>
<name>A0A7T0GZU1_9ENTR</name>
<proteinExistence type="predicted"/>
<dbReference type="AlphaFoldDB" id="A0A7T0GZU1"/>
<sequence>MYSILRDARNSSMPVWVTINETVDIINNLTIHAVKFSGLCRFALYGHITLSVYFQSQLIFLRVSMKMNNIIQTIKVDTENIITRLCYLSSEYIINNDNRLAGTEGDYIPHRRHAEGTALAKNGRGEY</sequence>
<evidence type="ECO:0000313" key="1">
    <source>
        <dbReference type="EMBL" id="QPJ99841.1"/>
    </source>
</evidence>
<reference evidence="1" key="1">
    <citation type="submission" date="2020-09" db="EMBL/GenBank/DDBJ databases">
        <title>First Report of a novel Colistin-Resistant species of Enterobacter cloacae complex Producing MCR-5 isolated from hospital sewage water.</title>
        <authorList>
            <person name="Zhou K."/>
        </authorList>
    </citation>
    <scope>NUCLEOTIDE SEQUENCE [LARGE SCALE GENOMIC DNA]</scope>
    <source>
        <strain evidence="1">HSW1412</strain>
    </source>
</reference>
<organism evidence="1">
    <name type="scientific">Enterobacter mori</name>
    <dbReference type="NCBI Taxonomy" id="539813"/>
    <lineage>
        <taxon>Bacteria</taxon>
        <taxon>Pseudomonadati</taxon>
        <taxon>Pseudomonadota</taxon>
        <taxon>Gammaproteobacteria</taxon>
        <taxon>Enterobacterales</taxon>
        <taxon>Enterobacteriaceae</taxon>
        <taxon>Enterobacter</taxon>
    </lineage>
</organism>
<gene>
    <name evidence="1" type="ORF">IDM36_18460</name>
</gene>
<protein>
    <submittedName>
        <fullName evidence="1">Uncharacterized protein</fullName>
    </submittedName>
</protein>